<dbReference type="SFLD" id="SFLDG00358">
    <property type="entry name" value="Main_(cytGST)"/>
    <property type="match status" value="1"/>
</dbReference>
<evidence type="ECO:0000313" key="6">
    <source>
        <dbReference type="EMBL" id="CRG84017.1"/>
    </source>
</evidence>
<dbReference type="GO" id="GO:0006749">
    <property type="term" value="P:glutathione metabolic process"/>
    <property type="evidence" value="ECO:0007669"/>
    <property type="project" value="TreeGrafter"/>
</dbReference>
<feature type="region of interest" description="Disordered" evidence="3">
    <location>
        <begin position="212"/>
        <end position="232"/>
    </location>
</feature>
<evidence type="ECO:0000259" key="5">
    <source>
        <dbReference type="PROSITE" id="PS50405"/>
    </source>
</evidence>
<accession>A0A0U1LM41</accession>
<dbReference type="NCBIfam" id="TIGR01262">
    <property type="entry name" value="maiA"/>
    <property type="match status" value="1"/>
</dbReference>
<dbReference type="SUPFAM" id="SSF52833">
    <property type="entry name" value="Thioredoxin-like"/>
    <property type="match status" value="1"/>
</dbReference>
<organism evidence="6 7">
    <name type="scientific">Talaromyces islandicus</name>
    <name type="common">Penicillium islandicum</name>
    <dbReference type="NCBI Taxonomy" id="28573"/>
    <lineage>
        <taxon>Eukaryota</taxon>
        <taxon>Fungi</taxon>
        <taxon>Dikarya</taxon>
        <taxon>Ascomycota</taxon>
        <taxon>Pezizomycotina</taxon>
        <taxon>Eurotiomycetes</taxon>
        <taxon>Eurotiomycetidae</taxon>
        <taxon>Eurotiales</taxon>
        <taxon>Trichocomaceae</taxon>
        <taxon>Talaromyces</taxon>
        <taxon>Talaromyces sect. Islandici</taxon>
    </lineage>
</organism>
<proteinExistence type="inferred from homology"/>
<dbReference type="GO" id="GO:0016034">
    <property type="term" value="F:maleylacetoacetate isomerase activity"/>
    <property type="evidence" value="ECO:0007669"/>
    <property type="project" value="TreeGrafter"/>
</dbReference>
<comment type="pathway">
    <text evidence="1">Amino-acid degradation.</text>
</comment>
<evidence type="ECO:0000256" key="1">
    <source>
        <dbReference type="ARBA" id="ARBA00005023"/>
    </source>
</evidence>
<dbReference type="InterPro" id="IPR036282">
    <property type="entry name" value="Glutathione-S-Trfase_C_sf"/>
</dbReference>
<evidence type="ECO:0000256" key="3">
    <source>
        <dbReference type="SAM" id="MobiDB-lite"/>
    </source>
</evidence>
<dbReference type="SUPFAM" id="SSF47616">
    <property type="entry name" value="GST C-terminal domain-like"/>
    <property type="match status" value="1"/>
</dbReference>
<dbReference type="STRING" id="28573.A0A0U1LM41"/>
<dbReference type="InterPro" id="IPR036249">
    <property type="entry name" value="Thioredoxin-like_sf"/>
</dbReference>
<dbReference type="PROSITE" id="PS50405">
    <property type="entry name" value="GST_CTER"/>
    <property type="match status" value="1"/>
</dbReference>
<dbReference type="EMBL" id="CVMT01000001">
    <property type="protein sequence ID" value="CRG84017.1"/>
    <property type="molecule type" value="Genomic_DNA"/>
</dbReference>
<sequence>MNSEFPTFDLYTYFRSSCSARVRIALNLHNIPYKPIFVHLLKNEQRTEEHRALNPSLSVPVLVVHKTPGQSFAIPQSIAALQYLEEIIPPSSTHYRPLLPPNPELRALAQTLVAIISADIQPVVNLRVQRWIKELDADPSPLCRQATEAGLAAYEAVASKTAGVFSVGDDITLADVCLVPAAWSAARFGVDVNNYPTIARVVAKMEEEDAVKKAHWRNQPDTPEEFRQASAS</sequence>
<dbReference type="AlphaFoldDB" id="A0A0U1LM41"/>
<dbReference type="GO" id="GO:0005739">
    <property type="term" value="C:mitochondrion"/>
    <property type="evidence" value="ECO:0007669"/>
    <property type="project" value="TreeGrafter"/>
</dbReference>
<dbReference type="InterPro" id="IPR004045">
    <property type="entry name" value="Glutathione_S-Trfase_N"/>
</dbReference>
<protein>
    <recommendedName>
        <fullName evidence="8">Maleylacetoacetate isomerase</fullName>
    </recommendedName>
</protein>
<dbReference type="OMA" id="VYNAHRF"/>
<dbReference type="InterPro" id="IPR004046">
    <property type="entry name" value="GST_C"/>
</dbReference>
<evidence type="ECO:0000313" key="7">
    <source>
        <dbReference type="Proteomes" id="UP000054383"/>
    </source>
</evidence>
<dbReference type="Gene3D" id="3.40.30.10">
    <property type="entry name" value="Glutaredoxin"/>
    <property type="match status" value="1"/>
</dbReference>
<reference evidence="6 7" key="1">
    <citation type="submission" date="2015-04" db="EMBL/GenBank/DDBJ databases">
        <authorList>
            <person name="Syromyatnikov M.Y."/>
            <person name="Popov V.N."/>
        </authorList>
    </citation>
    <scope>NUCLEOTIDE SEQUENCE [LARGE SCALE GENOMIC DNA]</scope>
    <source>
        <strain evidence="6">WF-38-12</strain>
    </source>
</reference>
<dbReference type="Gene3D" id="1.20.1050.10">
    <property type="match status" value="1"/>
</dbReference>
<dbReference type="SFLD" id="SFLDS00019">
    <property type="entry name" value="Glutathione_Transferase_(cytos"/>
    <property type="match status" value="1"/>
</dbReference>
<evidence type="ECO:0000256" key="2">
    <source>
        <dbReference type="ARBA" id="ARBA00010007"/>
    </source>
</evidence>
<dbReference type="PROSITE" id="PS50404">
    <property type="entry name" value="GST_NTER"/>
    <property type="match status" value="1"/>
</dbReference>
<evidence type="ECO:0000259" key="4">
    <source>
        <dbReference type="PROSITE" id="PS50404"/>
    </source>
</evidence>
<dbReference type="Proteomes" id="UP000054383">
    <property type="component" value="Unassembled WGS sequence"/>
</dbReference>
<dbReference type="GO" id="GO:0006559">
    <property type="term" value="P:L-phenylalanine catabolic process"/>
    <property type="evidence" value="ECO:0007669"/>
    <property type="project" value="TreeGrafter"/>
</dbReference>
<keyword evidence="7" id="KW-1185">Reference proteome</keyword>
<gene>
    <name evidence="6" type="ORF">PISL3812_01361</name>
</gene>
<comment type="similarity">
    <text evidence="2">Belongs to the GST superfamily. Zeta family.</text>
</comment>
<feature type="domain" description="GST N-terminal" evidence="4">
    <location>
        <begin position="6"/>
        <end position="92"/>
    </location>
</feature>
<dbReference type="Pfam" id="PF00043">
    <property type="entry name" value="GST_C"/>
    <property type="match status" value="1"/>
</dbReference>
<dbReference type="GO" id="GO:0004364">
    <property type="term" value="F:glutathione transferase activity"/>
    <property type="evidence" value="ECO:0007669"/>
    <property type="project" value="TreeGrafter"/>
</dbReference>
<dbReference type="InterPro" id="IPR010987">
    <property type="entry name" value="Glutathione-S-Trfase_C-like"/>
</dbReference>
<dbReference type="PANTHER" id="PTHR42673">
    <property type="entry name" value="MALEYLACETOACETATE ISOMERASE"/>
    <property type="match status" value="1"/>
</dbReference>
<dbReference type="Pfam" id="PF13409">
    <property type="entry name" value="GST_N_2"/>
    <property type="match status" value="1"/>
</dbReference>
<feature type="domain" description="GST C-terminal" evidence="5">
    <location>
        <begin position="102"/>
        <end position="224"/>
    </location>
</feature>
<dbReference type="FunFam" id="1.20.1050.10:FF:000010">
    <property type="entry name" value="Maleylacetoacetate isomerase isoform 1"/>
    <property type="match status" value="1"/>
</dbReference>
<name>A0A0U1LM41_TALIS</name>
<dbReference type="InterPro" id="IPR005955">
    <property type="entry name" value="GST_Zeta"/>
</dbReference>
<evidence type="ECO:0008006" key="8">
    <source>
        <dbReference type="Google" id="ProtNLM"/>
    </source>
</evidence>
<dbReference type="InterPro" id="IPR040079">
    <property type="entry name" value="Glutathione_S-Trfase"/>
</dbReference>
<dbReference type="OrthoDB" id="202840at2759"/>
<dbReference type="PANTHER" id="PTHR42673:SF4">
    <property type="entry name" value="MALEYLACETOACETATE ISOMERASE"/>
    <property type="match status" value="1"/>
</dbReference>